<dbReference type="AlphaFoldDB" id="A0A0F9CIH2"/>
<accession>A0A0F9CIH2</accession>
<name>A0A0F9CIH2_9ZZZZ</name>
<evidence type="ECO:0000313" key="1">
    <source>
        <dbReference type="EMBL" id="KKL05506.1"/>
    </source>
</evidence>
<reference evidence="1" key="1">
    <citation type="journal article" date="2015" name="Nature">
        <title>Complex archaea that bridge the gap between prokaryotes and eukaryotes.</title>
        <authorList>
            <person name="Spang A."/>
            <person name="Saw J.H."/>
            <person name="Jorgensen S.L."/>
            <person name="Zaremba-Niedzwiedzka K."/>
            <person name="Martijn J."/>
            <person name="Lind A.E."/>
            <person name="van Eijk R."/>
            <person name="Schleper C."/>
            <person name="Guy L."/>
            <person name="Ettema T.J."/>
        </authorList>
    </citation>
    <scope>NUCLEOTIDE SEQUENCE</scope>
</reference>
<dbReference type="Gene3D" id="3.20.70.20">
    <property type="match status" value="1"/>
</dbReference>
<gene>
    <name evidence="1" type="ORF">LCGC14_2605380</name>
</gene>
<protein>
    <submittedName>
        <fullName evidence="1">Uncharacterized protein</fullName>
    </submittedName>
</protein>
<proteinExistence type="predicted"/>
<sequence length="117" mass="13303">VHEPHFSKRKADVSMYEQLELAAQMQAYWSDNQVSATVTIYVGDDVAWALSMYETRLKSISFLPIAGGGYMQAPYEEINAEQYKDMVGRLKRPKLNIGIEDTGKELDKFCDTEVCEV</sequence>
<organism evidence="1">
    <name type="scientific">marine sediment metagenome</name>
    <dbReference type="NCBI Taxonomy" id="412755"/>
    <lineage>
        <taxon>unclassified sequences</taxon>
        <taxon>metagenomes</taxon>
        <taxon>ecological metagenomes</taxon>
    </lineage>
</organism>
<dbReference type="Gene3D" id="3.90.1390.10">
    <property type="entry name" value="b-12 dependent (class ii) ribonucleotide reductase, chain A, domain 3"/>
    <property type="match status" value="1"/>
</dbReference>
<dbReference type="EMBL" id="LAZR01044087">
    <property type="protein sequence ID" value="KKL05506.1"/>
    <property type="molecule type" value="Genomic_DNA"/>
</dbReference>
<comment type="caution">
    <text evidence="1">The sequence shown here is derived from an EMBL/GenBank/DDBJ whole genome shotgun (WGS) entry which is preliminary data.</text>
</comment>
<dbReference type="SUPFAM" id="SSF51998">
    <property type="entry name" value="PFL-like glycyl radical enzymes"/>
    <property type="match status" value="1"/>
</dbReference>
<feature type="non-terminal residue" evidence="1">
    <location>
        <position position="1"/>
    </location>
</feature>